<keyword evidence="1" id="KW-0812">Transmembrane</keyword>
<feature type="transmembrane region" description="Helical" evidence="1">
    <location>
        <begin position="23"/>
        <end position="41"/>
    </location>
</feature>
<dbReference type="STRING" id="1462996.AWM70_15725"/>
<dbReference type="AlphaFoldDB" id="A0A1B1N361"/>
<organism evidence="2 3">
    <name type="scientific">Paenibacillus yonginensis</name>
    <dbReference type="NCBI Taxonomy" id="1462996"/>
    <lineage>
        <taxon>Bacteria</taxon>
        <taxon>Bacillati</taxon>
        <taxon>Bacillota</taxon>
        <taxon>Bacilli</taxon>
        <taxon>Bacillales</taxon>
        <taxon>Paenibacillaceae</taxon>
        <taxon>Paenibacillus</taxon>
    </lineage>
</organism>
<accession>A0A1B1N361</accession>
<dbReference type="Proteomes" id="UP000092573">
    <property type="component" value="Chromosome"/>
</dbReference>
<keyword evidence="1" id="KW-0472">Membrane</keyword>
<sequence>MGANMAESGETYKIKTATGTESLIVMVLAVIVVADLVRRAYATDEGLLFYAAILVLIYCLVLTVLAIVRVFKKPGELLITRHSLSLYGRTLEASQIEEIMVNGFSRRLIGIKPKGRRLVPLALGFRFVEDANEAFKDLEQWATANQITMTEKKFFKWI</sequence>
<dbReference type="KEGG" id="pyg:AWM70_15725"/>
<dbReference type="EMBL" id="CP014167">
    <property type="protein sequence ID" value="ANS75857.1"/>
    <property type="molecule type" value="Genomic_DNA"/>
</dbReference>
<reference evidence="2 3" key="1">
    <citation type="submission" date="2016-01" db="EMBL/GenBank/DDBJ databases">
        <title>Complete Genome Sequence of Paenibacillus yonginensis DCY84, a novel Plant Growth-Promoting Bacteria with Elicitation of Induced Systemic Resistance.</title>
        <authorList>
            <person name="Kim Y.J."/>
            <person name="Yang D.C."/>
            <person name="Sukweenadhi J."/>
        </authorList>
    </citation>
    <scope>NUCLEOTIDE SEQUENCE [LARGE SCALE GENOMIC DNA]</scope>
    <source>
        <strain evidence="2 3">DCY84</strain>
    </source>
</reference>
<protein>
    <submittedName>
        <fullName evidence="2">Uncharacterized protein</fullName>
    </submittedName>
</protein>
<keyword evidence="1" id="KW-1133">Transmembrane helix</keyword>
<proteinExistence type="predicted"/>
<feature type="transmembrane region" description="Helical" evidence="1">
    <location>
        <begin position="47"/>
        <end position="71"/>
    </location>
</feature>
<keyword evidence="3" id="KW-1185">Reference proteome</keyword>
<name>A0A1B1N361_9BACL</name>
<evidence type="ECO:0000256" key="1">
    <source>
        <dbReference type="SAM" id="Phobius"/>
    </source>
</evidence>
<gene>
    <name evidence="2" type="ORF">AWM70_15725</name>
</gene>
<evidence type="ECO:0000313" key="3">
    <source>
        <dbReference type="Proteomes" id="UP000092573"/>
    </source>
</evidence>
<evidence type="ECO:0000313" key="2">
    <source>
        <dbReference type="EMBL" id="ANS75857.1"/>
    </source>
</evidence>